<keyword evidence="2" id="KW-1185">Reference proteome</keyword>
<proteinExistence type="predicted"/>
<protein>
    <submittedName>
        <fullName evidence="1">MFS transporter</fullName>
    </submittedName>
</protein>
<dbReference type="EMBL" id="CP074691">
    <property type="protein sequence ID" value="QVL36202.1"/>
    <property type="molecule type" value="Genomic_DNA"/>
</dbReference>
<evidence type="ECO:0000313" key="1">
    <source>
        <dbReference type="EMBL" id="QVL36202.1"/>
    </source>
</evidence>
<evidence type="ECO:0000313" key="2">
    <source>
        <dbReference type="Proteomes" id="UP000682204"/>
    </source>
</evidence>
<sequence length="379" mass="39617">MTHEGARTMTGPFLGSLGAGAALIGAVAGFGEFVGYALRLLSGPISDRTGRYWLVTSVGYALNLLAVPLLALAGSWPVAALLIVLERAGRAVRNPARDAMLSHATAEMGRGVGFGLHEACDQVGAVIGPLLIARVLFEGAGYRRGFALLLLPALAAFLFLGLAHRRFPRPETFEAATETLGRAREFPRRFWIYLAGASLASAGFVDYPLIAFHLGRTGALSLSHVALLYAMAMTVDAAAALAFGVGYDRKGIPILAVSTLISAFFAPLVFLGRSGFVAAGLALWAVGMGAQESVMRAAVGDLAPREKRATAYGLFSICYGLSWFGGSLLFGVLYERSIAMAVALSVGCQLAAVPFLLLCRGKKTGGNPPGRGEGMLSCS</sequence>
<accession>A0ACD1DVL3</accession>
<gene>
    <name evidence="1" type="ORF">KIH16_13920</name>
</gene>
<organism evidence="1 2">
    <name type="scientific">Aminirod propionatiphilus</name>
    <dbReference type="NCBI Taxonomy" id="3415223"/>
    <lineage>
        <taxon>Bacteria</taxon>
        <taxon>Thermotogati</taxon>
        <taxon>Synergistota</taxon>
        <taxon>Synergistia</taxon>
        <taxon>Synergistales</taxon>
        <taxon>Aminiphilaceae</taxon>
        <taxon>Aminirod</taxon>
    </lineage>
</organism>
<reference evidence="1" key="1">
    <citation type="submission" date="2021-05" db="EMBL/GenBank/DDBJ databases">
        <title>An isolated secondary fermenter in methanogenic hydrocarbon-degrading communities.</title>
        <authorList>
            <person name="Liu Y.-F."/>
            <person name="Liu Z.-l."/>
        </authorList>
    </citation>
    <scope>NUCLEOTIDE SEQUENCE</scope>
    <source>
        <strain evidence="1">L-13</strain>
    </source>
</reference>
<name>A0ACD1DVL3_9BACT</name>
<dbReference type="Proteomes" id="UP000682204">
    <property type="component" value="Chromosome"/>
</dbReference>